<reference evidence="1" key="1">
    <citation type="submission" date="2022-09" db="EMBL/GenBank/DDBJ databases">
        <title>A Global Phylogenomic Analysis of the Shiitake Genus Lentinula.</title>
        <authorList>
            <consortium name="DOE Joint Genome Institute"/>
            <person name="Sierra-Patev S."/>
            <person name="Min B."/>
            <person name="Naranjo-Ortiz M."/>
            <person name="Looney B."/>
            <person name="Konkel Z."/>
            <person name="Slot J.C."/>
            <person name="Sakamoto Y."/>
            <person name="Steenwyk J.L."/>
            <person name="Rokas A."/>
            <person name="Carro J."/>
            <person name="Camarero S."/>
            <person name="Ferreira P."/>
            <person name="Molpeceres G."/>
            <person name="Ruiz-Duenas F.J."/>
            <person name="Serrano A."/>
            <person name="Henrissat B."/>
            <person name="Drula E."/>
            <person name="Hughes K.W."/>
            <person name="Mata J.L."/>
            <person name="Ishikawa N.K."/>
            <person name="Vargas-Isla R."/>
            <person name="Ushijima S."/>
            <person name="Smith C.A."/>
            <person name="Ahrendt S."/>
            <person name="Andreopoulos W."/>
            <person name="He G."/>
            <person name="Labutti K."/>
            <person name="Lipzen A."/>
            <person name="Ng V."/>
            <person name="Riley R."/>
            <person name="Sandor L."/>
            <person name="Barry K."/>
            <person name="Martinez A.T."/>
            <person name="Xiao Y."/>
            <person name="Gibbons J.G."/>
            <person name="Terashima K."/>
            <person name="Grigoriev I.V."/>
            <person name="Hibbett D.S."/>
        </authorList>
    </citation>
    <scope>NUCLEOTIDE SEQUENCE</scope>
    <source>
        <strain evidence="1">TMI1499</strain>
    </source>
</reference>
<accession>A0ACC1TL01</accession>
<evidence type="ECO:0000313" key="2">
    <source>
        <dbReference type="Proteomes" id="UP001163835"/>
    </source>
</evidence>
<sequence length="453" mass="50183">MSTPRSRKLLSPSCQRAWPGHICRQASTNIANVICGGGRLHVHRSMGTDVEGTGPGSQAWTTKNLEEFEALDGSSLNKGGLDKFKVYQEGQNRFHYGGGFEADQIRAREDDQAKETQTYGKQHSTVFKLLSATIIDVEPSTQSTLRCSDVLILPPFSSLIPAMKLDYQPLVIQRKYKNNHVRGSMSADETQWVLYLGQRCNLHANVTIEGTQATLIPSLDGHAQRYKAGENIVGWLGVYANFSDARAMFDVRKEMLASHLLLSVDTNLEILNQAIKLLLAKGLLWKEDENGQREQVVDVPRWNELYAKMKPTGPAGASLAHPQSVIMYTKVGGKEAWIMLIGDHAFRAEGEQGQDTLKATEVPSPELLEGPLYPLGTSVHFKDDAVMQDAFRKICAIRPGSKLVFIKQALEVLLEEGALFDLKGKQHSSVDAMYSDFKKSVSRKGSRKPNTRG</sequence>
<gene>
    <name evidence="1" type="ORF">F5876DRAFT_70012</name>
</gene>
<organism evidence="1 2">
    <name type="scientific">Lentinula aff. lateritia</name>
    <dbReference type="NCBI Taxonomy" id="2804960"/>
    <lineage>
        <taxon>Eukaryota</taxon>
        <taxon>Fungi</taxon>
        <taxon>Dikarya</taxon>
        <taxon>Basidiomycota</taxon>
        <taxon>Agaricomycotina</taxon>
        <taxon>Agaricomycetes</taxon>
        <taxon>Agaricomycetidae</taxon>
        <taxon>Agaricales</taxon>
        <taxon>Marasmiineae</taxon>
        <taxon>Omphalotaceae</taxon>
        <taxon>Lentinula</taxon>
    </lineage>
</organism>
<evidence type="ECO:0000313" key="1">
    <source>
        <dbReference type="EMBL" id="KAJ3805185.1"/>
    </source>
</evidence>
<dbReference type="EMBL" id="MU795660">
    <property type="protein sequence ID" value="KAJ3805185.1"/>
    <property type="molecule type" value="Genomic_DNA"/>
</dbReference>
<keyword evidence="2" id="KW-1185">Reference proteome</keyword>
<proteinExistence type="predicted"/>
<protein>
    <submittedName>
        <fullName evidence="1">Uncharacterized protein</fullName>
    </submittedName>
</protein>
<dbReference type="Proteomes" id="UP001163835">
    <property type="component" value="Unassembled WGS sequence"/>
</dbReference>
<name>A0ACC1TL01_9AGAR</name>
<comment type="caution">
    <text evidence="1">The sequence shown here is derived from an EMBL/GenBank/DDBJ whole genome shotgun (WGS) entry which is preliminary data.</text>
</comment>